<feature type="chain" id="PRO_5038424050" description="PASTA domain-containing protein" evidence="1">
    <location>
        <begin position="25"/>
        <end position="101"/>
    </location>
</feature>
<keyword evidence="1" id="KW-0732">Signal</keyword>
<dbReference type="AlphaFoldDB" id="A0A8H2PGC6"/>
<organism evidence="2">
    <name type="scientific">Mycolicibacterium mucogenicum DSM 44124</name>
    <dbReference type="NCBI Taxonomy" id="1226753"/>
    <lineage>
        <taxon>Bacteria</taxon>
        <taxon>Bacillati</taxon>
        <taxon>Actinomycetota</taxon>
        <taxon>Actinomycetes</taxon>
        <taxon>Mycobacteriales</taxon>
        <taxon>Mycobacteriaceae</taxon>
        <taxon>Mycolicibacterium</taxon>
    </lineage>
</organism>
<protein>
    <recommendedName>
        <fullName evidence="3">PASTA domain-containing protein</fullName>
    </recommendedName>
</protein>
<accession>A0A8H2PGC6</accession>
<proteinExistence type="predicted"/>
<dbReference type="EMBL" id="POTL01000001">
    <property type="protein sequence ID" value="TLH52112.1"/>
    <property type="molecule type" value="Genomic_DNA"/>
</dbReference>
<comment type="caution">
    <text evidence="2">The sequence shown here is derived from an EMBL/GenBank/DDBJ whole genome shotgun (WGS) entry which is preliminary data.</text>
</comment>
<name>A0A8H2PGC6_MYCMU</name>
<reference evidence="2" key="1">
    <citation type="submission" date="2018-01" db="EMBL/GenBank/DDBJ databases">
        <title>Comparative genomics of Mycobacterium mucogenicum and Mycobacterium neoaurum clade members emphasizing tRNA and non-coding RNA.</title>
        <authorList>
            <person name="Behra P.R.K."/>
            <person name="Pettersson B.M.F."/>
            <person name="Das S."/>
            <person name="Dasgupta S."/>
            <person name="Kirsebom L.A."/>
        </authorList>
    </citation>
    <scope>NUCLEOTIDE SEQUENCE</scope>
    <source>
        <strain evidence="2">DSM 44124</strain>
    </source>
</reference>
<sequence length="101" mass="10601">MVIMKRYPVMAAAAGALAVSVALAPQAAADPIYDTGGSAADVINNLQAEGYLVQINWTNGFDVKPLNICWVTGVNNPGNFKPGGPVAATVYVDVQCPNHEW</sequence>
<evidence type="ECO:0008006" key="3">
    <source>
        <dbReference type="Google" id="ProtNLM"/>
    </source>
</evidence>
<feature type="signal peptide" evidence="1">
    <location>
        <begin position="1"/>
        <end position="24"/>
    </location>
</feature>
<evidence type="ECO:0000313" key="2">
    <source>
        <dbReference type="EMBL" id="TLH52112.1"/>
    </source>
</evidence>
<gene>
    <name evidence="2" type="ORF">C1S78_06895</name>
</gene>
<evidence type="ECO:0000256" key="1">
    <source>
        <dbReference type="SAM" id="SignalP"/>
    </source>
</evidence>